<feature type="chain" id="PRO_5040128439" description="chitinase" evidence="14">
    <location>
        <begin position="20"/>
        <end position="699"/>
    </location>
</feature>
<dbReference type="InterPro" id="IPR045321">
    <property type="entry name" value="Cts1-like"/>
</dbReference>
<keyword evidence="13" id="KW-0472">Membrane</keyword>
<evidence type="ECO:0000256" key="10">
    <source>
        <dbReference type="ARBA" id="ARBA00023326"/>
    </source>
</evidence>
<keyword evidence="4 14" id="KW-0732">Signal</keyword>
<organism evidence="16 17">
    <name type="scientific">Wickerhamomyces pijperi</name>
    <name type="common">Yeast</name>
    <name type="synonym">Pichia pijperi</name>
    <dbReference type="NCBI Taxonomy" id="599730"/>
    <lineage>
        <taxon>Eukaryota</taxon>
        <taxon>Fungi</taxon>
        <taxon>Dikarya</taxon>
        <taxon>Ascomycota</taxon>
        <taxon>Saccharomycotina</taxon>
        <taxon>Saccharomycetes</taxon>
        <taxon>Phaffomycetales</taxon>
        <taxon>Wickerhamomycetaceae</taxon>
        <taxon>Wickerhamomyces</taxon>
    </lineage>
</organism>
<comment type="catalytic activity">
    <reaction evidence="1">
        <text>Random endo-hydrolysis of N-acetyl-beta-D-glucosaminide (1-&gt;4)-beta-linkages in chitin and chitodextrins.</text>
        <dbReference type="EC" id="3.2.1.14"/>
    </reaction>
</comment>
<evidence type="ECO:0000256" key="7">
    <source>
        <dbReference type="ARBA" id="ARBA00023180"/>
    </source>
</evidence>
<comment type="caution">
    <text evidence="16">The sequence shown here is derived from an EMBL/GenBank/DDBJ whole genome shotgun (WGS) entry which is preliminary data.</text>
</comment>
<evidence type="ECO:0000256" key="11">
    <source>
        <dbReference type="RuleBase" id="RU000489"/>
    </source>
</evidence>
<dbReference type="GO" id="GO:0006032">
    <property type="term" value="P:chitin catabolic process"/>
    <property type="evidence" value="ECO:0007669"/>
    <property type="project" value="UniProtKB-KW"/>
</dbReference>
<keyword evidence="3" id="KW-0147">Chitin-binding</keyword>
<dbReference type="InterPro" id="IPR017853">
    <property type="entry name" value="GH"/>
</dbReference>
<dbReference type="Pfam" id="PF00704">
    <property type="entry name" value="Glyco_hydro_18"/>
    <property type="match status" value="1"/>
</dbReference>
<evidence type="ECO:0000256" key="2">
    <source>
        <dbReference type="ARBA" id="ARBA00012729"/>
    </source>
</evidence>
<dbReference type="InterPro" id="IPR025928">
    <property type="entry name" value="Flocculin_t3_rpt"/>
</dbReference>
<dbReference type="PANTHER" id="PTHR45708">
    <property type="entry name" value="ENDOCHITINASE"/>
    <property type="match status" value="1"/>
</dbReference>
<name>A0A9P8TPN5_WICPI</name>
<proteinExistence type="predicted"/>
<evidence type="ECO:0000256" key="12">
    <source>
        <dbReference type="SAM" id="MobiDB-lite"/>
    </source>
</evidence>
<feature type="transmembrane region" description="Helical" evidence="13">
    <location>
        <begin position="675"/>
        <end position="698"/>
    </location>
</feature>
<keyword evidence="8" id="KW-0119">Carbohydrate metabolism</keyword>
<dbReference type="SUPFAM" id="SSF51445">
    <property type="entry name" value="(Trans)glycosidases"/>
    <property type="match status" value="1"/>
</dbReference>
<keyword evidence="6" id="KW-0146">Chitin degradation</keyword>
<dbReference type="OrthoDB" id="6020543at2759"/>
<dbReference type="PROSITE" id="PS51910">
    <property type="entry name" value="GH18_2"/>
    <property type="match status" value="1"/>
</dbReference>
<accession>A0A9P8TPN5</accession>
<dbReference type="CDD" id="cd02877">
    <property type="entry name" value="GH18_hevamine_XipI_class_III"/>
    <property type="match status" value="1"/>
</dbReference>
<evidence type="ECO:0000256" key="13">
    <source>
        <dbReference type="SAM" id="Phobius"/>
    </source>
</evidence>
<feature type="domain" description="GH18" evidence="15">
    <location>
        <begin position="26"/>
        <end position="317"/>
    </location>
</feature>
<dbReference type="AlphaFoldDB" id="A0A9P8TPN5"/>
<dbReference type="InterPro" id="IPR001579">
    <property type="entry name" value="Glyco_hydro_18_chit_AS"/>
</dbReference>
<evidence type="ECO:0000256" key="3">
    <source>
        <dbReference type="ARBA" id="ARBA00022669"/>
    </source>
</evidence>
<keyword evidence="13" id="KW-1133">Transmembrane helix</keyword>
<dbReference type="GO" id="GO:0000272">
    <property type="term" value="P:polysaccharide catabolic process"/>
    <property type="evidence" value="ECO:0007669"/>
    <property type="project" value="UniProtKB-KW"/>
</dbReference>
<dbReference type="EMBL" id="JAEUBG010001443">
    <property type="protein sequence ID" value="KAH3686420.1"/>
    <property type="molecule type" value="Genomic_DNA"/>
</dbReference>
<reference evidence="16" key="2">
    <citation type="submission" date="2021-01" db="EMBL/GenBank/DDBJ databases">
        <authorList>
            <person name="Schikora-Tamarit M.A."/>
        </authorList>
    </citation>
    <scope>NUCLEOTIDE SEQUENCE</scope>
    <source>
        <strain evidence="16">CBS2887</strain>
    </source>
</reference>
<keyword evidence="13" id="KW-0812">Transmembrane</keyword>
<dbReference type="GO" id="GO:0008843">
    <property type="term" value="F:endochitinase activity"/>
    <property type="evidence" value="ECO:0007669"/>
    <property type="project" value="UniProtKB-EC"/>
</dbReference>
<keyword evidence="9 11" id="KW-0326">Glycosidase</keyword>
<gene>
    <name evidence="16" type="ORF">WICPIJ_002599</name>
</gene>
<dbReference type="PROSITE" id="PS01095">
    <property type="entry name" value="GH18_1"/>
    <property type="match status" value="1"/>
</dbReference>
<dbReference type="InterPro" id="IPR050542">
    <property type="entry name" value="Glycosyl_Hydrlase18_Chitinase"/>
</dbReference>
<keyword evidence="7" id="KW-0325">Glycoprotein</keyword>
<dbReference type="GO" id="GO:0008061">
    <property type="term" value="F:chitin binding"/>
    <property type="evidence" value="ECO:0007669"/>
    <property type="project" value="UniProtKB-KW"/>
</dbReference>
<dbReference type="Pfam" id="PF13928">
    <property type="entry name" value="Flocculin_t3"/>
    <property type="match status" value="1"/>
</dbReference>
<feature type="region of interest" description="Disordered" evidence="12">
    <location>
        <begin position="324"/>
        <end position="356"/>
    </location>
</feature>
<reference evidence="16" key="1">
    <citation type="journal article" date="2021" name="Open Biol.">
        <title>Shared evolutionary footprints suggest mitochondrial oxidative damage underlies multiple complex I losses in fungi.</title>
        <authorList>
            <person name="Schikora-Tamarit M.A."/>
            <person name="Marcet-Houben M."/>
            <person name="Nosek J."/>
            <person name="Gabaldon T."/>
        </authorList>
    </citation>
    <scope>NUCLEOTIDE SEQUENCE</scope>
    <source>
        <strain evidence="16">CBS2887</strain>
    </source>
</reference>
<evidence type="ECO:0000256" key="9">
    <source>
        <dbReference type="ARBA" id="ARBA00023295"/>
    </source>
</evidence>
<evidence type="ECO:0000313" key="17">
    <source>
        <dbReference type="Proteomes" id="UP000774326"/>
    </source>
</evidence>
<evidence type="ECO:0000256" key="4">
    <source>
        <dbReference type="ARBA" id="ARBA00022729"/>
    </source>
</evidence>
<dbReference type="EC" id="3.2.1.14" evidence="2"/>
<evidence type="ECO:0000256" key="5">
    <source>
        <dbReference type="ARBA" id="ARBA00022801"/>
    </source>
</evidence>
<evidence type="ECO:0000259" key="15">
    <source>
        <dbReference type="PROSITE" id="PS51910"/>
    </source>
</evidence>
<evidence type="ECO:0000256" key="1">
    <source>
        <dbReference type="ARBA" id="ARBA00000822"/>
    </source>
</evidence>
<feature type="signal peptide" evidence="14">
    <location>
        <begin position="1"/>
        <end position="19"/>
    </location>
</feature>
<keyword evidence="5 11" id="KW-0378">Hydrolase</keyword>
<evidence type="ECO:0000256" key="6">
    <source>
        <dbReference type="ARBA" id="ARBA00023024"/>
    </source>
</evidence>
<protein>
    <recommendedName>
        <fullName evidence="2">chitinase</fullName>
        <ecNumber evidence="2">3.2.1.14</ecNumber>
    </recommendedName>
</protein>
<dbReference type="GO" id="GO:0005576">
    <property type="term" value="C:extracellular region"/>
    <property type="evidence" value="ECO:0007669"/>
    <property type="project" value="TreeGrafter"/>
</dbReference>
<sequence>MKLLASLTALAGYLATATAFTATANTNNVVYWGQNSQGTTQETLGFYCAADYVDVVVLSFLNDFGSNGELGLNFANQCGNTFPGSTQLKCDQIAADIKTCQDNGKKVLLSLGGVFGSYGFSSDAEGTAFAQTLWDAFGEGSNDSVLRTFGTSVVDGFDLDIENGSSTGYLALVKQLRTIFAASGSKQYYISTSPQCAFPDASVGDALTNGDVDFAFIQFYNNDCNVNKNFNWNTWADFAASNAANKNLRLFLGLPAGPSAATSGYLDSAALESAIKSIQSSANFGGVSLWDASQAWANVDSDNENYAQLAKKFLLAGEETSTSVQTVTTTSTSSTSTSTSTSGETATSTSSTSTAAATTTSSAAPLSFGADTANLKSGDIALDLEISGSLGPWSSVDVSFAADSHFAFKKVDALLDGSTAAASNTTYFSSTSGREIAGVFSQQIEEGQVLEFRPQGEITEEAAEYVAVAKVLINKRFEKRAEAASTSFESTITITNTNYVAPSSVIKDVASSSSAAAATTASSSAAAAQVTSYAVVSNIATTVLTITSCSDNACSDVPVTTGVTVITTTVGSVETVYTTYCPLTTESEAASSSSSSSKVTSTTPVSSSAVATASSSATGTTVLSAVSGTTTTADVDSTITKKVSSTSTLFPDLSVVSSASNSSSSAVVVSEFEGAAAASAGLNAGVFGTLLVLISVLFI</sequence>
<dbReference type="InterPro" id="IPR001223">
    <property type="entry name" value="Glyco_hydro18_cat"/>
</dbReference>
<evidence type="ECO:0000256" key="8">
    <source>
        <dbReference type="ARBA" id="ARBA00023277"/>
    </source>
</evidence>
<keyword evidence="17" id="KW-1185">Reference proteome</keyword>
<dbReference type="Gene3D" id="3.20.20.80">
    <property type="entry name" value="Glycosidases"/>
    <property type="match status" value="1"/>
</dbReference>
<dbReference type="Proteomes" id="UP000774326">
    <property type="component" value="Unassembled WGS sequence"/>
</dbReference>
<dbReference type="PANTHER" id="PTHR45708:SF49">
    <property type="entry name" value="ENDOCHITINASE"/>
    <property type="match status" value="1"/>
</dbReference>
<evidence type="ECO:0000256" key="14">
    <source>
        <dbReference type="SAM" id="SignalP"/>
    </source>
</evidence>
<evidence type="ECO:0000313" key="16">
    <source>
        <dbReference type="EMBL" id="KAH3686420.1"/>
    </source>
</evidence>
<keyword evidence="10" id="KW-0624">Polysaccharide degradation</keyword>